<sequence length="1219" mass="140127">MMLLNVYTIHLQEDAYRWWTQSSTKITTWSCFVDAIKQAFESTKLKELTFEQLRTYKQAINQSITQYYDKVIELCKRVDTSMTDSMKLQYLLAGVKQSLKLHIALYDPQSPETFLSYARKVEDTLSLTNTDYDSNQYEYYQNMKYDRQPITSTINSRQDVDHRRTDVHQSQLQTSTSGRMNNSRNDNVSYSSSLKHPTSKKSTASIDGAASTIKYANPSQRNYIPLIYFNAYVHDIQMQLMLDTGANRTFISQKALNSLRSSKIINQIQREVFLADGYTSIMVYGEVDLSFIMNNIRTSIRALIVKNLCVNCILGMDYIIKYKLIINTVNRTITIGVKNYRLAIPMANREKIIFNSISTSPLVSIGISVTKTKLSDIHIDQLVEHIHDYEQQHQIKQALILYNKLFDTHKPVIASNVKPHEIKTIDHPPPTSKAYYSTPHKQEAMHQIIQELLQSGLIRKSYSNYAAPAMLVPKKDNAWRMVVDYKKLNSITIKDNHPLPNMEQTIQILGGGYQFFSKLDMKSGFWQVPIKEEDKHKTAFITPDGLYEWNVLAQGLKNSPPSFQRLMLDLLSPCRQFALVYIDDIVIFSYTFEEHVKHLIQVLSILSSHNLQLNSSKCFILHRQIDYLSHTVSQFGVKPNKEKIQAIMNLREPTTLAAANKFLGGMSWYRKFLPQFASVAAPTISVTNLTKPNRKKFVWGPPQLGAFLQLKQLLISQPLFLQFPNDDYPIILTTDASKVGLGGTLQQVINGETKNLYYHSQIASAIERRYDPIELEALAIRACFRRMRSYLLGRSIIIYTDHCPLCNMMNKSVKNRRFDRISMLLQEYNIEKIIHIKGQQNCLADYLSRNPIQSEPEEIFEEDYGISTLFNEEPPVLASVSVDTHPVIGAVVTRSMKKQYFQRTTELDKSSSSIVKEIDSSSLEQLKESSNQSQVNLDTCNQFDIKQIKSEQDKDFIIQKKVKEVQQNSTRGAFVLHDGLLYKLMPMNLRSITKLKSIYIPSSMVNSLLKAYHSDPLSGHFGIRRTYYKLKNKYWWPTMKQSIAQFIKSCLPCQQYNVSRLKKPGLLCPIETPAGPFQLIGIDYCGPFIRTPRENQYDLCITDYFTRWVIAVALPDCTAQTTAQTIFTEYICRYGVPMSILTDQGAHFKNQLMEPMARLIGYNHILSTVYHPQTNGMVERFNATFVPQLAKLQDRENNNWDEYLQSIVFAYNTGVHAAT</sequence>
<organism evidence="12 13">
    <name type="scientific">Rotaria magnacalcarata</name>
    <dbReference type="NCBI Taxonomy" id="392030"/>
    <lineage>
        <taxon>Eukaryota</taxon>
        <taxon>Metazoa</taxon>
        <taxon>Spiralia</taxon>
        <taxon>Gnathifera</taxon>
        <taxon>Rotifera</taxon>
        <taxon>Eurotatoria</taxon>
        <taxon>Bdelloidea</taxon>
        <taxon>Philodinida</taxon>
        <taxon>Philodinidae</taxon>
        <taxon>Rotaria</taxon>
    </lineage>
</organism>
<comment type="caution">
    <text evidence="12">The sequence shown here is derived from an EMBL/GenBank/DDBJ whole genome shotgun (WGS) entry which is preliminary data.</text>
</comment>
<feature type="region of interest" description="Disordered" evidence="9">
    <location>
        <begin position="155"/>
        <end position="203"/>
    </location>
</feature>
<keyword evidence="7" id="KW-0378">Hydrolase</keyword>
<dbReference type="CDD" id="cd01647">
    <property type="entry name" value="RT_LTR"/>
    <property type="match status" value="1"/>
</dbReference>
<dbReference type="AlphaFoldDB" id="A0A817A9U3"/>
<accession>A0A817A9U3</accession>
<dbReference type="Pfam" id="PF17921">
    <property type="entry name" value="Integrase_H2C2"/>
    <property type="match status" value="1"/>
</dbReference>
<dbReference type="GO" id="GO:0004519">
    <property type="term" value="F:endonuclease activity"/>
    <property type="evidence" value="ECO:0007669"/>
    <property type="project" value="UniProtKB-KW"/>
</dbReference>
<feature type="compositionally biased region" description="Basic and acidic residues" evidence="9">
    <location>
        <begin position="158"/>
        <end position="167"/>
    </location>
</feature>
<evidence type="ECO:0000256" key="3">
    <source>
        <dbReference type="ARBA" id="ARBA00022679"/>
    </source>
</evidence>
<dbReference type="PANTHER" id="PTHR37984">
    <property type="entry name" value="PROTEIN CBG26694"/>
    <property type="match status" value="1"/>
</dbReference>
<gene>
    <name evidence="12" type="ORF">XDN619_LOCUS35680</name>
</gene>
<dbReference type="InterPro" id="IPR012337">
    <property type="entry name" value="RNaseH-like_sf"/>
</dbReference>
<dbReference type="Pfam" id="PF13975">
    <property type="entry name" value="gag-asp_proteas"/>
    <property type="match status" value="1"/>
</dbReference>
<protein>
    <recommendedName>
        <fullName evidence="1">RNA-directed DNA polymerase</fullName>
        <ecNumber evidence="1">2.7.7.49</ecNumber>
    </recommendedName>
</protein>
<dbReference type="InterPro" id="IPR043502">
    <property type="entry name" value="DNA/RNA_pol_sf"/>
</dbReference>
<evidence type="ECO:0000259" key="11">
    <source>
        <dbReference type="PROSITE" id="PS50994"/>
    </source>
</evidence>
<dbReference type="GO" id="GO:0003964">
    <property type="term" value="F:RNA-directed DNA polymerase activity"/>
    <property type="evidence" value="ECO:0007669"/>
    <property type="project" value="UniProtKB-KW"/>
</dbReference>
<dbReference type="InterPro" id="IPR041373">
    <property type="entry name" value="RT_RNaseH"/>
</dbReference>
<dbReference type="FunFam" id="1.10.340.70:FF:000001">
    <property type="entry name" value="Retrovirus-related Pol polyprotein from transposon gypsy-like Protein"/>
    <property type="match status" value="1"/>
</dbReference>
<dbReference type="GO" id="GO:0004190">
    <property type="term" value="F:aspartic-type endopeptidase activity"/>
    <property type="evidence" value="ECO:0007669"/>
    <property type="project" value="InterPro"/>
</dbReference>
<keyword evidence="8" id="KW-0695">RNA-directed DNA polymerase</keyword>
<evidence type="ECO:0000256" key="9">
    <source>
        <dbReference type="SAM" id="MobiDB-lite"/>
    </source>
</evidence>
<dbReference type="PANTHER" id="PTHR37984:SF5">
    <property type="entry name" value="PROTEIN NYNRIN-LIKE"/>
    <property type="match status" value="1"/>
</dbReference>
<dbReference type="Pfam" id="PF03732">
    <property type="entry name" value="Retrotrans_gag"/>
    <property type="match status" value="1"/>
</dbReference>
<dbReference type="GO" id="GO:0006508">
    <property type="term" value="P:proteolysis"/>
    <property type="evidence" value="ECO:0007669"/>
    <property type="project" value="UniProtKB-KW"/>
</dbReference>
<evidence type="ECO:0000259" key="10">
    <source>
        <dbReference type="PROSITE" id="PS50878"/>
    </source>
</evidence>
<evidence type="ECO:0000256" key="7">
    <source>
        <dbReference type="ARBA" id="ARBA00022801"/>
    </source>
</evidence>
<evidence type="ECO:0000256" key="5">
    <source>
        <dbReference type="ARBA" id="ARBA00022722"/>
    </source>
</evidence>
<dbReference type="InterPro" id="IPR036397">
    <property type="entry name" value="RNaseH_sf"/>
</dbReference>
<dbReference type="CDD" id="cd09274">
    <property type="entry name" value="RNase_HI_RT_Ty3"/>
    <property type="match status" value="1"/>
</dbReference>
<keyword evidence="3" id="KW-0808">Transferase</keyword>
<dbReference type="Gene3D" id="3.10.10.10">
    <property type="entry name" value="HIV Type 1 Reverse Transcriptase, subunit A, domain 1"/>
    <property type="match status" value="1"/>
</dbReference>
<dbReference type="GO" id="GO:0003676">
    <property type="term" value="F:nucleic acid binding"/>
    <property type="evidence" value="ECO:0007669"/>
    <property type="project" value="InterPro"/>
</dbReference>
<dbReference type="Pfam" id="PF17917">
    <property type="entry name" value="RT_RNaseH"/>
    <property type="match status" value="1"/>
</dbReference>
<evidence type="ECO:0000256" key="8">
    <source>
        <dbReference type="ARBA" id="ARBA00022918"/>
    </source>
</evidence>
<dbReference type="PROSITE" id="PS00141">
    <property type="entry name" value="ASP_PROTEASE"/>
    <property type="match status" value="1"/>
</dbReference>
<evidence type="ECO:0000256" key="4">
    <source>
        <dbReference type="ARBA" id="ARBA00022695"/>
    </source>
</evidence>
<dbReference type="Proteomes" id="UP000663887">
    <property type="component" value="Unassembled WGS sequence"/>
</dbReference>
<dbReference type="InterPro" id="IPR043128">
    <property type="entry name" value="Rev_trsase/Diguanyl_cyclase"/>
</dbReference>
<dbReference type="InterPro" id="IPR021109">
    <property type="entry name" value="Peptidase_aspartic_dom_sf"/>
</dbReference>
<dbReference type="PROSITE" id="PS50994">
    <property type="entry name" value="INTEGRASE"/>
    <property type="match status" value="1"/>
</dbReference>
<dbReference type="FunFam" id="3.10.10.10:FF:000007">
    <property type="entry name" value="Retrovirus-related Pol polyprotein from transposon 17.6-like Protein"/>
    <property type="match status" value="1"/>
</dbReference>
<dbReference type="SUPFAM" id="SSF53098">
    <property type="entry name" value="Ribonuclease H-like"/>
    <property type="match status" value="1"/>
</dbReference>
<dbReference type="InterPro" id="IPR005162">
    <property type="entry name" value="Retrotrans_gag_dom"/>
</dbReference>
<dbReference type="EMBL" id="CAJNRG010018337">
    <property type="protein sequence ID" value="CAF2255831.1"/>
    <property type="molecule type" value="Genomic_DNA"/>
</dbReference>
<dbReference type="Pfam" id="PF00665">
    <property type="entry name" value="rve"/>
    <property type="match status" value="1"/>
</dbReference>
<evidence type="ECO:0000313" key="12">
    <source>
        <dbReference type="EMBL" id="CAF2255831.1"/>
    </source>
</evidence>
<feature type="domain" description="Reverse transcriptase" evidence="10">
    <location>
        <begin position="453"/>
        <end position="632"/>
    </location>
</feature>
<keyword evidence="4" id="KW-0548">Nucleotidyltransferase</keyword>
<evidence type="ECO:0000256" key="6">
    <source>
        <dbReference type="ARBA" id="ARBA00022759"/>
    </source>
</evidence>
<dbReference type="InterPro" id="IPR001969">
    <property type="entry name" value="Aspartic_peptidase_AS"/>
</dbReference>
<dbReference type="InterPro" id="IPR050951">
    <property type="entry name" value="Retrovirus_Pol_polyprotein"/>
</dbReference>
<dbReference type="SUPFAM" id="SSF56672">
    <property type="entry name" value="DNA/RNA polymerases"/>
    <property type="match status" value="1"/>
</dbReference>
<dbReference type="CDD" id="cd00303">
    <property type="entry name" value="retropepsin_like"/>
    <property type="match status" value="1"/>
</dbReference>
<feature type="domain" description="Integrase catalytic" evidence="11">
    <location>
        <begin position="1072"/>
        <end position="1219"/>
    </location>
</feature>
<feature type="compositionally biased region" description="Polar residues" evidence="9">
    <location>
        <begin position="168"/>
        <end position="203"/>
    </location>
</feature>
<proteinExistence type="predicted"/>
<keyword evidence="2" id="KW-0645">Protease</keyword>
<dbReference type="PROSITE" id="PS50878">
    <property type="entry name" value="RT_POL"/>
    <property type="match status" value="1"/>
</dbReference>
<dbReference type="GO" id="GO:0015074">
    <property type="term" value="P:DNA integration"/>
    <property type="evidence" value="ECO:0007669"/>
    <property type="project" value="InterPro"/>
</dbReference>
<dbReference type="Gene3D" id="1.10.340.70">
    <property type="match status" value="1"/>
</dbReference>
<keyword evidence="6" id="KW-0255">Endonuclease</keyword>
<reference evidence="12" key="1">
    <citation type="submission" date="2021-02" db="EMBL/GenBank/DDBJ databases">
        <authorList>
            <person name="Nowell W R."/>
        </authorList>
    </citation>
    <scope>NUCLEOTIDE SEQUENCE</scope>
</reference>
<dbReference type="InterPro" id="IPR000477">
    <property type="entry name" value="RT_dom"/>
</dbReference>
<dbReference type="SUPFAM" id="SSF50630">
    <property type="entry name" value="Acid proteases"/>
    <property type="match status" value="1"/>
</dbReference>
<dbReference type="InterPro" id="IPR041588">
    <property type="entry name" value="Integrase_H2C2"/>
</dbReference>
<dbReference type="Gene3D" id="3.30.70.270">
    <property type="match status" value="2"/>
</dbReference>
<name>A0A817A9U3_9BILA</name>
<dbReference type="EC" id="2.7.7.49" evidence="1"/>
<dbReference type="Pfam" id="PF00078">
    <property type="entry name" value="RVT_1"/>
    <property type="match status" value="1"/>
</dbReference>
<dbReference type="InterPro" id="IPR001584">
    <property type="entry name" value="Integrase_cat-core"/>
</dbReference>
<dbReference type="Gene3D" id="2.40.70.10">
    <property type="entry name" value="Acid Proteases"/>
    <property type="match status" value="1"/>
</dbReference>
<dbReference type="Gene3D" id="3.30.420.10">
    <property type="entry name" value="Ribonuclease H-like superfamily/Ribonuclease H"/>
    <property type="match status" value="1"/>
</dbReference>
<evidence type="ECO:0000313" key="13">
    <source>
        <dbReference type="Proteomes" id="UP000663887"/>
    </source>
</evidence>
<keyword evidence="5" id="KW-0540">Nuclease</keyword>
<evidence type="ECO:0000256" key="2">
    <source>
        <dbReference type="ARBA" id="ARBA00022670"/>
    </source>
</evidence>
<dbReference type="FunFam" id="3.30.70.270:FF:000020">
    <property type="entry name" value="Transposon Tf2-6 polyprotein-like Protein"/>
    <property type="match status" value="1"/>
</dbReference>
<evidence type="ECO:0000256" key="1">
    <source>
        <dbReference type="ARBA" id="ARBA00012493"/>
    </source>
</evidence>